<dbReference type="InterPro" id="IPR036770">
    <property type="entry name" value="Ankyrin_rpt-contain_sf"/>
</dbReference>
<dbReference type="OrthoDB" id="194358at2759"/>
<accession>A0A0C3GIM0</accession>
<dbReference type="InterPro" id="IPR002110">
    <property type="entry name" value="Ankyrin_rpt"/>
</dbReference>
<dbReference type="STRING" id="913774.A0A0C3GIM0"/>
<feature type="repeat" description="ANK" evidence="3">
    <location>
        <begin position="629"/>
        <end position="661"/>
    </location>
</feature>
<dbReference type="Pfam" id="PF00023">
    <property type="entry name" value="Ank"/>
    <property type="match status" value="1"/>
</dbReference>
<reference evidence="5" key="2">
    <citation type="submission" date="2015-01" db="EMBL/GenBank/DDBJ databases">
        <title>Evolutionary Origins and Diversification of the Mycorrhizal Mutualists.</title>
        <authorList>
            <consortium name="DOE Joint Genome Institute"/>
            <consortium name="Mycorrhizal Genomics Consortium"/>
            <person name="Kohler A."/>
            <person name="Kuo A."/>
            <person name="Nagy L.G."/>
            <person name="Floudas D."/>
            <person name="Copeland A."/>
            <person name="Barry K.W."/>
            <person name="Cichocki N."/>
            <person name="Veneault-Fourrey C."/>
            <person name="LaButti K."/>
            <person name="Lindquist E.A."/>
            <person name="Lipzen A."/>
            <person name="Lundell T."/>
            <person name="Morin E."/>
            <person name="Murat C."/>
            <person name="Riley R."/>
            <person name="Ohm R."/>
            <person name="Sun H."/>
            <person name="Tunlid A."/>
            <person name="Henrissat B."/>
            <person name="Grigoriev I.V."/>
            <person name="Hibbett D.S."/>
            <person name="Martin F."/>
        </authorList>
    </citation>
    <scope>NUCLEOTIDE SEQUENCE [LARGE SCALE GENOMIC DNA]</scope>
    <source>
        <strain evidence="5">Zn</strain>
    </source>
</reference>
<dbReference type="HOGENOM" id="CLU_329297_0_0_1"/>
<dbReference type="PANTHER" id="PTHR24126:SF14">
    <property type="entry name" value="ANK_REP_REGION DOMAIN-CONTAINING PROTEIN"/>
    <property type="match status" value="1"/>
</dbReference>
<sequence length="725" mass="81665">MAPTRPGGRPRNAWNSSRRRKLVRLYTLSTLDKGEIQRVLSEDDFHPSISDIQKTLRSLLPQDYAKDYRRFRPADEGNMRLRVSRIRRWRHRKAKTTGRTQGHGSVTPHLMTECQASGENHNVVLDKSSQIPSTINPSLLLRDSHTLPTIWNDANLPAVKPDQVESGEVAQDFGESSYKSPYAGKLEVKACSEYDSEYGQHPTSQNAVQSSLPAHLRELGKRLRNVHSRSYIRRINSILRYSSTDSWRSSWSSLMSWTSSGKSKVSINQELPDLVGTQDENSAAGPGAQNSAQLSVTEQIIWDELIDISKIAPASSRSAIFEPILPTNRRCCQWRIGPSLYGQVAEDFKVCKACGLADEHYYAGWHAKAGLCYISTRNINIMDRFGNTPLHFSAASGKANLLTLLFWIRSGADVHARNTGGDTFLHVLNLESFADHAVLDHYETLVAYLLKRRFDFSLQNYSGRTIPKAFLESLERLPAKKFAPELIPQRLNRIISRMEIDLRFHNSCGKLLRNASVDCHHEMSSPLSKAQAYVLLDSYYKALLSCGSISAIRFDAMLRKNGGIVEQGISLLHLVRDVRQAATVTDENGETLLMAVLRLWENKDDEILLQTLVEGILEHGAEINIRDRKGHTALTIACCRGFRPAVKALLARGSNIHARNYHGQGILQQANSCLRKARSELEEKTYAGIMSCMNLLIDAGGKWEPTTINEWSRPNWKCPFQRLKY</sequence>
<dbReference type="Gene3D" id="1.25.40.20">
    <property type="entry name" value="Ankyrin repeat-containing domain"/>
    <property type="match status" value="2"/>
</dbReference>
<reference evidence="4 5" key="1">
    <citation type="submission" date="2014-04" db="EMBL/GenBank/DDBJ databases">
        <authorList>
            <consortium name="DOE Joint Genome Institute"/>
            <person name="Kuo A."/>
            <person name="Martino E."/>
            <person name="Perotto S."/>
            <person name="Kohler A."/>
            <person name="Nagy L.G."/>
            <person name="Floudas D."/>
            <person name="Copeland A."/>
            <person name="Barry K.W."/>
            <person name="Cichocki N."/>
            <person name="Veneault-Fourrey C."/>
            <person name="LaButti K."/>
            <person name="Lindquist E.A."/>
            <person name="Lipzen A."/>
            <person name="Lundell T."/>
            <person name="Morin E."/>
            <person name="Murat C."/>
            <person name="Sun H."/>
            <person name="Tunlid A."/>
            <person name="Henrissat B."/>
            <person name="Grigoriev I.V."/>
            <person name="Hibbett D.S."/>
            <person name="Martin F."/>
            <person name="Nordberg H.P."/>
            <person name="Cantor M.N."/>
            <person name="Hua S.X."/>
        </authorList>
    </citation>
    <scope>NUCLEOTIDE SEQUENCE [LARGE SCALE GENOMIC DNA]</scope>
    <source>
        <strain evidence="4 5">Zn</strain>
    </source>
</reference>
<dbReference type="PRINTS" id="PR01415">
    <property type="entry name" value="ANKYRIN"/>
</dbReference>
<evidence type="ECO:0000256" key="1">
    <source>
        <dbReference type="ARBA" id="ARBA00022737"/>
    </source>
</evidence>
<dbReference type="Pfam" id="PF12796">
    <property type="entry name" value="Ank_2"/>
    <property type="match status" value="1"/>
</dbReference>
<dbReference type="InParanoid" id="A0A0C3GIM0"/>
<evidence type="ECO:0000313" key="4">
    <source>
        <dbReference type="EMBL" id="KIM95990.1"/>
    </source>
</evidence>
<evidence type="ECO:0000313" key="5">
    <source>
        <dbReference type="Proteomes" id="UP000054321"/>
    </source>
</evidence>
<dbReference type="PROSITE" id="PS50088">
    <property type="entry name" value="ANK_REPEAT"/>
    <property type="match status" value="2"/>
</dbReference>
<dbReference type="PANTHER" id="PTHR24126">
    <property type="entry name" value="ANKYRIN REPEAT, PH AND SEC7 DOMAIN CONTAINING PROTEIN SECG-RELATED"/>
    <property type="match status" value="1"/>
</dbReference>
<keyword evidence="5" id="KW-1185">Reference proteome</keyword>
<evidence type="ECO:0000256" key="2">
    <source>
        <dbReference type="ARBA" id="ARBA00023043"/>
    </source>
</evidence>
<proteinExistence type="predicted"/>
<dbReference type="SMART" id="SM00248">
    <property type="entry name" value="ANK"/>
    <property type="match status" value="4"/>
</dbReference>
<organism evidence="4 5">
    <name type="scientific">Oidiodendron maius (strain Zn)</name>
    <dbReference type="NCBI Taxonomy" id="913774"/>
    <lineage>
        <taxon>Eukaryota</taxon>
        <taxon>Fungi</taxon>
        <taxon>Dikarya</taxon>
        <taxon>Ascomycota</taxon>
        <taxon>Pezizomycotina</taxon>
        <taxon>Leotiomycetes</taxon>
        <taxon>Leotiomycetes incertae sedis</taxon>
        <taxon>Myxotrichaceae</taxon>
        <taxon>Oidiodendron</taxon>
    </lineage>
</organism>
<evidence type="ECO:0008006" key="6">
    <source>
        <dbReference type="Google" id="ProtNLM"/>
    </source>
</evidence>
<dbReference type="PROSITE" id="PS50297">
    <property type="entry name" value="ANK_REP_REGION"/>
    <property type="match status" value="2"/>
</dbReference>
<evidence type="ECO:0000256" key="3">
    <source>
        <dbReference type="PROSITE-ProRule" id="PRU00023"/>
    </source>
</evidence>
<keyword evidence="1" id="KW-0677">Repeat</keyword>
<dbReference type="Proteomes" id="UP000054321">
    <property type="component" value="Unassembled WGS sequence"/>
</dbReference>
<feature type="repeat" description="ANK" evidence="3">
    <location>
        <begin position="385"/>
        <end position="419"/>
    </location>
</feature>
<protein>
    <recommendedName>
        <fullName evidence="6">Clr5 domain-containing protein</fullName>
    </recommendedName>
</protein>
<dbReference type="EMBL" id="KN832885">
    <property type="protein sequence ID" value="KIM95990.1"/>
    <property type="molecule type" value="Genomic_DNA"/>
</dbReference>
<keyword evidence="2 3" id="KW-0040">ANK repeat</keyword>
<name>A0A0C3GIM0_OIDMZ</name>
<gene>
    <name evidence="4" type="ORF">OIDMADRAFT_183453</name>
</gene>
<dbReference type="AlphaFoldDB" id="A0A0C3GIM0"/>
<dbReference type="SUPFAM" id="SSF48403">
    <property type="entry name" value="Ankyrin repeat"/>
    <property type="match status" value="1"/>
</dbReference>